<keyword evidence="2" id="KW-1133">Transmembrane helix</keyword>
<name>A0A2A2LU13_9BILA</name>
<organism evidence="3 4">
    <name type="scientific">Diploscapter pachys</name>
    <dbReference type="NCBI Taxonomy" id="2018661"/>
    <lineage>
        <taxon>Eukaryota</taxon>
        <taxon>Metazoa</taxon>
        <taxon>Ecdysozoa</taxon>
        <taxon>Nematoda</taxon>
        <taxon>Chromadorea</taxon>
        <taxon>Rhabditida</taxon>
        <taxon>Rhabditina</taxon>
        <taxon>Rhabditomorpha</taxon>
        <taxon>Rhabditoidea</taxon>
        <taxon>Rhabditidae</taxon>
        <taxon>Diploscapter</taxon>
    </lineage>
</organism>
<feature type="compositionally biased region" description="Polar residues" evidence="1">
    <location>
        <begin position="190"/>
        <end position="201"/>
    </location>
</feature>
<dbReference type="Proteomes" id="UP000218231">
    <property type="component" value="Unassembled WGS sequence"/>
</dbReference>
<evidence type="ECO:0000256" key="2">
    <source>
        <dbReference type="SAM" id="Phobius"/>
    </source>
</evidence>
<keyword evidence="4" id="KW-1185">Reference proteome</keyword>
<feature type="compositionally biased region" description="Pro residues" evidence="1">
    <location>
        <begin position="86"/>
        <end position="100"/>
    </location>
</feature>
<sequence length="330" mass="35630">MTVMDMLYFRFKFYGDDYPIAYTQMAFYRPLAFMLNPVFVIAALLLTLPESRMCLPKLCGQNDEVFGEVGLSSKAQVVNASVKSSTPPPSNPVKSSPPPSKSENALNPRNSPRLSPIHAAKVSPLTSSVVATPRAPPRSDEENDAPRQPHLRQFNMNLDETETIIANAPAMPTTISPQSSPPRISPPTVIVNSGVNSTPNTARVADEGENREGKPTPARFHIRLEPISRPATRQRRDVEPVKAGNLGSLNPMLYPGATSSDTNKTVIRGELHRLDPMIYPGAAKEIPILETSSPRSERGSSPALSSPPATTVASPVPPAMDSTVSVPHVK</sequence>
<feature type="region of interest" description="Disordered" evidence="1">
    <location>
        <begin position="190"/>
        <end position="216"/>
    </location>
</feature>
<protein>
    <submittedName>
        <fullName evidence="3">Uncharacterized protein</fullName>
    </submittedName>
</protein>
<dbReference type="EMBL" id="LIAE01006432">
    <property type="protein sequence ID" value="PAV89746.1"/>
    <property type="molecule type" value="Genomic_DNA"/>
</dbReference>
<feature type="transmembrane region" description="Helical" evidence="2">
    <location>
        <begin position="27"/>
        <end position="48"/>
    </location>
</feature>
<proteinExistence type="predicted"/>
<evidence type="ECO:0000256" key="1">
    <source>
        <dbReference type="SAM" id="MobiDB-lite"/>
    </source>
</evidence>
<gene>
    <name evidence="3" type="ORF">WR25_11215</name>
</gene>
<comment type="caution">
    <text evidence="3">The sequence shown here is derived from an EMBL/GenBank/DDBJ whole genome shotgun (WGS) entry which is preliminary data.</text>
</comment>
<evidence type="ECO:0000313" key="4">
    <source>
        <dbReference type="Proteomes" id="UP000218231"/>
    </source>
</evidence>
<keyword evidence="2" id="KW-0472">Membrane</keyword>
<reference evidence="3 4" key="1">
    <citation type="journal article" date="2017" name="Curr. Biol.">
        <title>Genome architecture and evolution of a unichromosomal asexual nematode.</title>
        <authorList>
            <person name="Fradin H."/>
            <person name="Zegar C."/>
            <person name="Gutwein M."/>
            <person name="Lucas J."/>
            <person name="Kovtun M."/>
            <person name="Corcoran D."/>
            <person name="Baugh L.R."/>
            <person name="Kiontke K."/>
            <person name="Gunsalus K."/>
            <person name="Fitch D.H."/>
            <person name="Piano F."/>
        </authorList>
    </citation>
    <scope>NUCLEOTIDE SEQUENCE [LARGE SCALE GENOMIC DNA]</scope>
    <source>
        <strain evidence="3">PF1309</strain>
    </source>
</reference>
<feature type="compositionally biased region" description="Basic and acidic residues" evidence="1">
    <location>
        <begin position="204"/>
        <end position="214"/>
    </location>
</feature>
<evidence type="ECO:0000313" key="3">
    <source>
        <dbReference type="EMBL" id="PAV89746.1"/>
    </source>
</evidence>
<accession>A0A2A2LU13</accession>
<feature type="region of interest" description="Disordered" evidence="1">
    <location>
        <begin position="285"/>
        <end position="330"/>
    </location>
</feature>
<feature type="compositionally biased region" description="Polar residues" evidence="1">
    <location>
        <begin position="103"/>
        <end position="113"/>
    </location>
</feature>
<keyword evidence="2" id="KW-0812">Transmembrane</keyword>
<dbReference type="AlphaFoldDB" id="A0A2A2LU13"/>
<feature type="compositionally biased region" description="Low complexity" evidence="1">
    <location>
        <begin position="300"/>
        <end position="314"/>
    </location>
</feature>
<feature type="compositionally biased region" description="Basic and acidic residues" evidence="1">
    <location>
        <begin position="137"/>
        <end position="147"/>
    </location>
</feature>
<feature type="region of interest" description="Disordered" evidence="1">
    <location>
        <begin position="80"/>
        <end position="150"/>
    </location>
</feature>